<comment type="caution">
    <text evidence="1">The sequence shown here is derived from an EMBL/GenBank/DDBJ whole genome shotgun (WGS) entry which is preliminary data.</text>
</comment>
<dbReference type="PROSITE" id="PS51257">
    <property type="entry name" value="PROKAR_LIPOPROTEIN"/>
    <property type="match status" value="1"/>
</dbReference>
<dbReference type="AlphaFoldDB" id="A0A699RM08"/>
<reference evidence="1" key="1">
    <citation type="journal article" date="2019" name="Sci. Rep.">
        <title>Draft genome of Tanacetum cinerariifolium, the natural source of mosquito coil.</title>
        <authorList>
            <person name="Yamashiro T."/>
            <person name="Shiraishi A."/>
            <person name="Satake H."/>
            <person name="Nakayama K."/>
        </authorList>
    </citation>
    <scope>NUCLEOTIDE SEQUENCE</scope>
</reference>
<evidence type="ECO:0000313" key="1">
    <source>
        <dbReference type="EMBL" id="GFC83824.1"/>
    </source>
</evidence>
<accession>A0A699RM08</accession>
<feature type="non-terminal residue" evidence="1">
    <location>
        <position position="57"/>
    </location>
</feature>
<proteinExistence type="predicted"/>
<gene>
    <name evidence="1" type="ORF">Tci_855794</name>
</gene>
<organism evidence="1">
    <name type="scientific">Tanacetum cinerariifolium</name>
    <name type="common">Dalmatian daisy</name>
    <name type="synonym">Chrysanthemum cinerariifolium</name>
    <dbReference type="NCBI Taxonomy" id="118510"/>
    <lineage>
        <taxon>Eukaryota</taxon>
        <taxon>Viridiplantae</taxon>
        <taxon>Streptophyta</taxon>
        <taxon>Embryophyta</taxon>
        <taxon>Tracheophyta</taxon>
        <taxon>Spermatophyta</taxon>
        <taxon>Magnoliopsida</taxon>
        <taxon>eudicotyledons</taxon>
        <taxon>Gunneridae</taxon>
        <taxon>Pentapetalae</taxon>
        <taxon>asterids</taxon>
        <taxon>campanulids</taxon>
        <taxon>Asterales</taxon>
        <taxon>Asteraceae</taxon>
        <taxon>Asteroideae</taxon>
        <taxon>Anthemideae</taxon>
        <taxon>Anthemidinae</taxon>
        <taxon>Tanacetum</taxon>
    </lineage>
</organism>
<sequence length="57" mass="6573">MDECKRKMCCLHLFGLVLIGCFAFEIYASSSGTIFYDSFDESFERNWIVSENADYLG</sequence>
<protein>
    <submittedName>
        <fullName evidence="1">Calnexin homolog</fullName>
    </submittedName>
</protein>
<dbReference type="EMBL" id="BKCJ011091543">
    <property type="protein sequence ID" value="GFC83824.1"/>
    <property type="molecule type" value="Genomic_DNA"/>
</dbReference>
<name>A0A699RM08_TANCI</name>